<dbReference type="PANTHER" id="PTHR38766">
    <property type="entry name" value="FLAGELLAR PROTEIN FLIO"/>
    <property type="match status" value="1"/>
</dbReference>
<protein>
    <recommendedName>
        <fullName evidence="7">Flagellar protein</fullName>
    </recommendedName>
</protein>
<dbReference type="Pfam" id="PF04347">
    <property type="entry name" value="FliO"/>
    <property type="match status" value="1"/>
</dbReference>
<keyword evidence="10" id="KW-1185">Reference proteome</keyword>
<gene>
    <name evidence="9" type="ORF">ABT56_10050</name>
</gene>
<dbReference type="PANTHER" id="PTHR38766:SF1">
    <property type="entry name" value="FLAGELLAR PROTEIN FLIO"/>
    <property type="match status" value="1"/>
</dbReference>
<dbReference type="OrthoDB" id="9342590at2"/>
<feature type="chain" id="PRO_5005252128" description="Flagellar protein" evidence="8">
    <location>
        <begin position="19"/>
        <end position="137"/>
    </location>
</feature>
<dbReference type="GO" id="GO:0009425">
    <property type="term" value="C:bacterial-type flagellum basal body"/>
    <property type="evidence" value="ECO:0007669"/>
    <property type="project" value="UniProtKB-SubCell"/>
</dbReference>
<name>A0A0J1H273_9GAMM</name>
<accession>A0A0J1H273</accession>
<dbReference type="NCBIfam" id="TIGR03500">
    <property type="entry name" value="FliO_TIGR"/>
    <property type="match status" value="1"/>
</dbReference>
<dbReference type="PATRIC" id="fig|1195763.3.peg.2110"/>
<reference evidence="9 10" key="1">
    <citation type="submission" date="2015-05" db="EMBL/GenBank/DDBJ databases">
        <title>Photobacterium galathea sp. nov.</title>
        <authorList>
            <person name="Machado H."/>
            <person name="Gram L."/>
        </authorList>
    </citation>
    <scope>NUCLEOTIDE SEQUENCE [LARGE SCALE GENOMIC DNA]</scope>
    <source>
        <strain evidence="9 10">CGMCC 1.12159</strain>
    </source>
</reference>
<keyword evidence="9" id="KW-0282">Flagellum</keyword>
<dbReference type="Proteomes" id="UP000036097">
    <property type="component" value="Unassembled WGS sequence"/>
</dbReference>
<evidence type="ECO:0000313" key="10">
    <source>
        <dbReference type="Proteomes" id="UP000036097"/>
    </source>
</evidence>
<keyword evidence="5 7" id="KW-0975">Bacterial flagellum</keyword>
<dbReference type="InterPro" id="IPR052205">
    <property type="entry name" value="FliO/MopB"/>
</dbReference>
<dbReference type="EMBL" id="LDOT01000012">
    <property type="protein sequence ID" value="KLV05866.1"/>
    <property type="molecule type" value="Genomic_DNA"/>
</dbReference>
<comment type="caution">
    <text evidence="9">The sequence shown here is derived from an EMBL/GenBank/DDBJ whole genome shotgun (WGS) entry which is preliminary data.</text>
</comment>
<feature type="signal peptide" evidence="8">
    <location>
        <begin position="1"/>
        <end position="18"/>
    </location>
</feature>
<keyword evidence="1 7" id="KW-1003">Cell membrane</keyword>
<keyword evidence="8" id="KW-0732">Signal</keyword>
<dbReference type="STRING" id="1195763.ABT56_10050"/>
<dbReference type="InterPro" id="IPR022781">
    <property type="entry name" value="Flagellar_biosynth_FliO"/>
</dbReference>
<evidence type="ECO:0000256" key="5">
    <source>
        <dbReference type="ARBA" id="ARBA00023143"/>
    </source>
</evidence>
<evidence type="ECO:0000256" key="1">
    <source>
        <dbReference type="ARBA" id="ARBA00022475"/>
    </source>
</evidence>
<dbReference type="AlphaFoldDB" id="A0A0J1H273"/>
<feature type="transmembrane region" description="Helical" evidence="7">
    <location>
        <begin position="34"/>
        <end position="54"/>
    </location>
</feature>
<proteinExistence type="inferred from homology"/>
<keyword evidence="3 7" id="KW-1133">Transmembrane helix</keyword>
<keyword evidence="2 7" id="KW-0812">Transmembrane</keyword>
<dbReference type="GO" id="GO:0005886">
    <property type="term" value="C:plasma membrane"/>
    <property type="evidence" value="ECO:0007669"/>
    <property type="project" value="UniProtKB-SubCell"/>
</dbReference>
<evidence type="ECO:0000256" key="6">
    <source>
        <dbReference type="ARBA" id="ARBA00037937"/>
    </source>
</evidence>
<evidence type="ECO:0000256" key="3">
    <source>
        <dbReference type="ARBA" id="ARBA00022989"/>
    </source>
</evidence>
<organism evidence="9 10">
    <name type="scientific">Photobacterium aquae</name>
    <dbReference type="NCBI Taxonomy" id="1195763"/>
    <lineage>
        <taxon>Bacteria</taxon>
        <taxon>Pseudomonadati</taxon>
        <taxon>Pseudomonadota</taxon>
        <taxon>Gammaproteobacteria</taxon>
        <taxon>Vibrionales</taxon>
        <taxon>Vibrionaceae</taxon>
        <taxon>Photobacterium</taxon>
    </lineage>
</organism>
<evidence type="ECO:0000256" key="4">
    <source>
        <dbReference type="ARBA" id="ARBA00023136"/>
    </source>
</evidence>
<comment type="subcellular location">
    <subcellularLocation>
        <location evidence="7">Cell membrane</location>
    </subcellularLocation>
    <subcellularLocation>
        <location evidence="7">Bacterial flagellum basal body</location>
    </subcellularLocation>
</comment>
<keyword evidence="9" id="KW-0969">Cilium</keyword>
<dbReference type="RefSeq" id="WP_047878730.1">
    <property type="nucleotide sequence ID" value="NZ_LDOT01000012.1"/>
</dbReference>
<evidence type="ECO:0000256" key="2">
    <source>
        <dbReference type="ARBA" id="ARBA00022692"/>
    </source>
</evidence>
<keyword evidence="9" id="KW-0966">Cell projection</keyword>
<keyword evidence="4 7" id="KW-0472">Membrane</keyword>
<evidence type="ECO:0000313" key="9">
    <source>
        <dbReference type="EMBL" id="KLV05866.1"/>
    </source>
</evidence>
<evidence type="ECO:0000256" key="8">
    <source>
        <dbReference type="SAM" id="SignalP"/>
    </source>
</evidence>
<sequence>MKTLALALLATLAMPAAAGTTTTAVTNAPDLNIATSVASLMLVLVIIVVLAWLLKRMRLPGVQGGPGGLKILRQIAVGQRERIVLLQVGEEQMVVGITQHNISLLSKLDTPLQPDETEGGNDFAAHLGKLMGKHGKQ</sequence>
<comment type="similarity">
    <text evidence="6 7">Belongs to the FliO/MopB family.</text>
</comment>
<evidence type="ECO:0000256" key="7">
    <source>
        <dbReference type="RuleBase" id="RU362064"/>
    </source>
</evidence>
<dbReference type="GO" id="GO:0044781">
    <property type="term" value="P:bacterial-type flagellum organization"/>
    <property type="evidence" value="ECO:0007669"/>
    <property type="project" value="UniProtKB-UniRule"/>
</dbReference>